<dbReference type="OrthoDB" id="9784165at2"/>
<dbReference type="PIRSF" id="PIRSF006091">
    <property type="entry name" value="E_trnsport_RnfG"/>
    <property type="match status" value="1"/>
</dbReference>
<dbReference type="InterPro" id="IPR007329">
    <property type="entry name" value="FMN-bd"/>
</dbReference>
<dbReference type="AlphaFoldDB" id="A0A0P9CPH9"/>
<dbReference type="PATRIC" id="fig|381306.5.peg.1150"/>
<dbReference type="PANTHER" id="PTHR36118">
    <property type="entry name" value="ION-TRANSLOCATING OXIDOREDUCTASE COMPLEX SUBUNIT G"/>
    <property type="match status" value="1"/>
</dbReference>
<keyword evidence="9" id="KW-1185">Reference proteome</keyword>
<keyword evidence="2 6" id="KW-0597">Phosphoprotein</keyword>
<dbReference type="GO" id="GO:0022900">
    <property type="term" value="P:electron transport chain"/>
    <property type="evidence" value="ECO:0007669"/>
    <property type="project" value="UniProtKB-UniRule"/>
</dbReference>
<evidence type="ECO:0000313" key="9">
    <source>
        <dbReference type="Proteomes" id="UP000183104"/>
    </source>
</evidence>
<dbReference type="SMART" id="SM00900">
    <property type="entry name" value="FMN_bind"/>
    <property type="match status" value="1"/>
</dbReference>
<evidence type="ECO:0000256" key="2">
    <source>
        <dbReference type="ARBA" id="ARBA00022553"/>
    </source>
</evidence>
<accession>A0A0P9CPH9</accession>
<comment type="subcellular location">
    <subcellularLocation>
        <location evidence="6">Cell inner membrane</location>
        <topology evidence="6">Single-pass membrane protein</topology>
    </subcellularLocation>
</comment>
<evidence type="ECO:0000259" key="7">
    <source>
        <dbReference type="SMART" id="SM00900"/>
    </source>
</evidence>
<dbReference type="PANTHER" id="PTHR36118:SF1">
    <property type="entry name" value="ION-TRANSLOCATING OXIDOREDUCTASE COMPLEX SUBUNIT G"/>
    <property type="match status" value="1"/>
</dbReference>
<dbReference type="NCBIfam" id="TIGR01947">
    <property type="entry name" value="rnfG"/>
    <property type="match status" value="1"/>
</dbReference>
<dbReference type="RefSeq" id="WP_054965214.1">
    <property type="nucleotide sequence ID" value="NZ_FMUN01000005.1"/>
</dbReference>
<dbReference type="Pfam" id="PF04205">
    <property type="entry name" value="FMN_bind"/>
    <property type="match status" value="1"/>
</dbReference>
<keyword evidence="6" id="KW-0472">Membrane</keyword>
<dbReference type="HAMAP" id="MF_00479">
    <property type="entry name" value="RsxG_RnfG"/>
    <property type="match status" value="1"/>
</dbReference>
<comment type="cofactor">
    <cofactor evidence="6">
        <name>FMN</name>
        <dbReference type="ChEBI" id="CHEBI:58210"/>
    </cofactor>
</comment>
<keyword evidence="6" id="KW-1003">Cell membrane</keyword>
<evidence type="ECO:0000256" key="4">
    <source>
        <dbReference type="ARBA" id="ARBA00022643"/>
    </source>
</evidence>
<dbReference type="GO" id="GO:0010181">
    <property type="term" value="F:FMN binding"/>
    <property type="evidence" value="ECO:0007669"/>
    <property type="project" value="InterPro"/>
</dbReference>
<dbReference type="NCBIfam" id="NF002519">
    <property type="entry name" value="PRK01908.1"/>
    <property type="match status" value="1"/>
</dbReference>
<evidence type="ECO:0000313" key="8">
    <source>
        <dbReference type="EMBL" id="SCY42675.1"/>
    </source>
</evidence>
<dbReference type="GO" id="GO:0009055">
    <property type="term" value="F:electron transfer activity"/>
    <property type="evidence" value="ECO:0007669"/>
    <property type="project" value="InterPro"/>
</dbReference>
<organism evidence="8 9">
    <name type="scientific">Thiohalorhabdus denitrificans</name>
    <dbReference type="NCBI Taxonomy" id="381306"/>
    <lineage>
        <taxon>Bacteria</taxon>
        <taxon>Pseudomonadati</taxon>
        <taxon>Pseudomonadota</taxon>
        <taxon>Gammaproteobacteria</taxon>
        <taxon>Thiohalorhabdales</taxon>
        <taxon>Thiohalorhabdaceae</taxon>
        <taxon>Thiohalorhabdus</taxon>
    </lineage>
</organism>
<evidence type="ECO:0000256" key="6">
    <source>
        <dbReference type="HAMAP-Rule" id="MF_00479"/>
    </source>
</evidence>
<keyword evidence="1 6" id="KW-0813">Transport</keyword>
<keyword evidence="6" id="KW-1278">Translocase</keyword>
<dbReference type="EMBL" id="FMUN01000005">
    <property type="protein sequence ID" value="SCY42675.1"/>
    <property type="molecule type" value="Genomic_DNA"/>
</dbReference>
<proteinExistence type="inferred from homology"/>
<dbReference type="GO" id="GO:0005886">
    <property type="term" value="C:plasma membrane"/>
    <property type="evidence" value="ECO:0007669"/>
    <property type="project" value="UniProtKB-SubCell"/>
</dbReference>
<evidence type="ECO:0000256" key="5">
    <source>
        <dbReference type="ARBA" id="ARBA00022982"/>
    </source>
</evidence>
<evidence type="ECO:0000256" key="1">
    <source>
        <dbReference type="ARBA" id="ARBA00022448"/>
    </source>
</evidence>
<dbReference type="Proteomes" id="UP000183104">
    <property type="component" value="Unassembled WGS sequence"/>
</dbReference>
<dbReference type="EC" id="7.-.-.-" evidence="6"/>
<feature type="modified residue" description="FMN phosphoryl threonine" evidence="6">
    <location>
        <position position="175"/>
    </location>
</feature>
<feature type="domain" description="FMN-binding" evidence="7">
    <location>
        <begin position="100"/>
        <end position="192"/>
    </location>
</feature>
<keyword evidence="3 6" id="KW-0285">Flavoprotein</keyword>
<protein>
    <recommendedName>
        <fullName evidence="6">Ion-translocating oxidoreductase complex subunit G</fullName>
        <ecNumber evidence="6">7.-.-.-</ecNumber>
    </recommendedName>
    <alternativeName>
        <fullName evidence="6">Rnf electron transport complex subunit G</fullName>
    </alternativeName>
</protein>
<sequence>MRQVGIVGAILAVIAVVGAGLLAGTKEVTEPTIQANQRADRLSQLHELIPDDRFDNDLLEDTIQVRDRAHLGIPGPVTVYRARQDEEPVAAAFRVVAPDGYNGDIQLLVAIWSDGTLAGVRTITHAETPGLGDGIEVAKSDWITQFRGRSLGDPPASEWKVKKDNGAFDQMTGATITSRAVVKAVQRALTFYERRGNAALFAEPTTGEPGEGSQP</sequence>
<comment type="similarity">
    <text evidence="6">Belongs to the RnfG family.</text>
</comment>
<keyword evidence="6" id="KW-1133">Transmembrane helix</keyword>
<dbReference type="InterPro" id="IPR010209">
    <property type="entry name" value="Ion_transpt_RnfG/RsxG"/>
</dbReference>
<keyword evidence="5 6" id="KW-0249">Electron transport</keyword>
<name>A0A0P9CPH9_9GAMM</name>
<keyword evidence="6" id="KW-0812">Transmembrane</keyword>
<comment type="subunit">
    <text evidence="6">The complex is composed of six subunits: RnfA, RnfB, RnfC, RnfD, RnfE and RnfG.</text>
</comment>
<gene>
    <name evidence="6" type="primary">rnfG</name>
    <name evidence="8" type="ORF">SAMN05661077_2112</name>
</gene>
<dbReference type="STRING" id="381306.AN478_03335"/>
<keyword evidence="6" id="KW-0997">Cell inner membrane</keyword>
<comment type="function">
    <text evidence="6">Part of a membrane-bound complex that couples electron transfer with translocation of ions across the membrane.</text>
</comment>
<keyword evidence="4 6" id="KW-0288">FMN</keyword>
<reference evidence="9" key="1">
    <citation type="submission" date="2016-10" db="EMBL/GenBank/DDBJ databases">
        <authorList>
            <person name="Varghese N."/>
        </authorList>
    </citation>
    <scope>NUCLEOTIDE SEQUENCE [LARGE SCALE GENOMIC DNA]</scope>
    <source>
        <strain evidence="9">HL 19</strain>
    </source>
</reference>
<evidence type="ECO:0000256" key="3">
    <source>
        <dbReference type="ARBA" id="ARBA00022630"/>
    </source>
</evidence>